<feature type="region of interest" description="Disordered" evidence="1">
    <location>
        <begin position="1"/>
        <end position="49"/>
    </location>
</feature>
<reference evidence="2" key="1">
    <citation type="journal article" date="2020" name="Stud. Mycol.">
        <title>101 Dothideomycetes genomes: a test case for predicting lifestyles and emergence of pathogens.</title>
        <authorList>
            <person name="Haridas S."/>
            <person name="Albert R."/>
            <person name="Binder M."/>
            <person name="Bloem J."/>
            <person name="Labutti K."/>
            <person name="Salamov A."/>
            <person name="Andreopoulos B."/>
            <person name="Baker S."/>
            <person name="Barry K."/>
            <person name="Bills G."/>
            <person name="Bluhm B."/>
            <person name="Cannon C."/>
            <person name="Castanera R."/>
            <person name="Culley D."/>
            <person name="Daum C."/>
            <person name="Ezra D."/>
            <person name="Gonzalez J."/>
            <person name="Henrissat B."/>
            <person name="Kuo A."/>
            <person name="Liang C."/>
            <person name="Lipzen A."/>
            <person name="Lutzoni F."/>
            <person name="Magnuson J."/>
            <person name="Mondo S."/>
            <person name="Nolan M."/>
            <person name="Ohm R."/>
            <person name="Pangilinan J."/>
            <person name="Park H.-J."/>
            <person name="Ramirez L."/>
            <person name="Alfaro M."/>
            <person name="Sun H."/>
            <person name="Tritt A."/>
            <person name="Yoshinaga Y."/>
            <person name="Zwiers L.-H."/>
            <person name="Turgeon B."/>
            <person name="Goodwin S."/>
            <person name="Spatafora J."/>
            <person name="Crous P."/>
            <person name="Grigoriev I."/>
        </authorList>
    </citation>
    <scope>NUCLEOTIDE SEQUENCE</scope>
    <source>
        <strain evidence="2">CBS 113818</strain>
    </source>
</reference>
<gene>
    <name evidence="2" type="ORF">CC86DRAFT_373076</name>
</gene>
<protein>
    <submittedName>
        <fullName evidence="2">Uncharacterized protein</fullName>
    </submittedName>
</protein>
<dbReference type="AlphaFoldDB" id="A0A6A6ZNF2"/>
<dbReference type="EMBL" id="MU006234">
    <property type="protein sequence ID" value="KAF2822610.1"/>
    <property type="molecule type" value="Genomic_DNA"/>
</dbReference>
<name>A0A6A6ZNF2_9PLEO</name>
<proteinExistence type="predicted"/>
<sequence length="162" mass="17980">MNQPSKSASSHSISTSNSYAASHPSLNENDADNRTSARTSVPTPPPASTRSGGMYTFYWICPCSQCHTCTPRPQATRPLNRRYFDEFEDRVQLETERGLESIGTYHLAVPPAVCRWRVQFANESRCERLAPVPHDVCGAPGVYESRGEGRARREEGVELCAC</sequence>
<dbReference type="Proteomes" id="UP000799424">
    <property type="component" value="Unassembled WGS sequence"/>
</dbReference>
<feature type="compositionally biased region" description="Low complexity" evidence="1">
    <location>
        <begin position="1"/>
        <end position="22"/>
    </location>
</feature>
<organism evidence="2 3">
    <name type="scientific">Ophiobolus disseminans</name>
    <dbReference type="NCBI Taxonomy" id="1469910"/>
    <lineage>
        <taxon>Eukaryota</taxon>
        <taxon>Fungi</taxon>
        <taxon>Dikarya</taxon>
        <taxon>Ascomycota</taxon>
        <taxon>Pezizomycotina</taxon>
        <taxon>Dothideomycetes</taxon>
        <taxon>Pleosporomycetidae</taxon>
        <taxon>Pleosporales</taxon>
        <taxon>Pleosporineae</taxon>
        <taxon>Phaeosphaeriaceae</taxon>
        <taxon>Ophiobolus</taxon>
    </lineage>
</organism>
<evidence type="ECO:0000313" key="3">
    <source>
        <dbReference type="Proteomes" id="UP000799424"/>
    </source>
</evidence>
<feature type="compositionally biased region" description="Polar residues" evidence="1">
    <location>
        <begin position="24"/>
        <end position="41"/>
    </location>
</feature>
<keyword evidence="3" id="KW-1185">Reference proteome</keyword>
<accession>A0A6A6ZNF2</accession>
<evidence type="ECO:0000313" key="2">
    <source>
        <dbReference type="EMBL" id="KAF2822610.1"/>
    </source>
</evidence>
<evidence type="ECO:0000256" key="1">
    <source>
        <dbReference type="SAM" id="MobiDB-lite"/>
    </source>
</evidence>